<dbReference type="Pfam" id="PF01347">
    <property type="entry name" value="Vitellogenin_N"/>
    <property type="match status" value="1"/>
</dbReference>
<evidence type="ECO:0000256" key="5">
    <source>
        <dbReference type="PROSITE-ProRule" id="PRU00557"/>
    </source>
</evidence>
<dbReference type="Gene3D" id="2.30.230.10">
    <property type="entry name" value="Lipovitellin, beta-sheet shell regions, chain A"/>
    <property type="match status" value="1"/>
</dbReference>
<dbReference type="PROSITE" id="PS51211">
    <property type="entry name" value="VITELLOGENIN"/>
    <property type="match status" value="1"/>
</dbReference>
<protein>
    <recommendedName>
        <fullName evidence="7">Vitellogenin domain-containing protein</fullName>
    </recommendedName>
</protein>
<dbReference type="SUPFAM" id="SSF48431">
    <property type="entry name" value="Lipovitellin-phosvitin complex, superhelical domain"/>
    <property type="match status" value="1"/>
</dbReference>
<evidence type="ECO:0000259" key="7">
    <source>
        <dbReference type="PROSITE" id="PS51211"/>
    </source>
</evidence>
<dbReference type="PANTHER" id="PTHR13024:SF0">
    <property type="entry name" value="MICROSOMAL TRIACYLGLYCEROL TRANSFER PROTEIN"/>
    <property type="match status" value="1"/>
</dbReference>
<proteinExistence type="predicted"/>
<dbReference type="AlphaFoldDB" id="A0A182N8S3"/>
<dbReference type="Pfam" id="PF19444">
    <property type="entry name" value="MTP_lip_bd"/>
    <property type="match status" value="1"/>
</dbReference>
<evidence type="ECO:0000256" key="1">
    <source>
        <dbReference type="ARBA" id="ARBA00004240"/>
    </source>
</evidence>
<keyword evidence="9" id="KW-1185">Reference proteome</keyword>
<keyword evidence="3 6" id="KW-0732">Signal</keyword>
<dbReference type="SUPFAM" id="SSF56968">
    <property type="entry name" value="Lipovitellin-phosvitin complex, beta-sheet shell regions"/>
    <property type="match status" value="1"/>
</dbReference>
<dbReference type="VEuPathDB" id="VectorBase:ADIR004047"/>
<dbReference type="InterPro" id="IPR039988">
    <property type="entry name" value="MTTP"/>
</dbReference>
<evidence type="ECO:0000313" key="8">
    <source>
        <dbReference type="EnsemblMetazoa" id="ADIR004047-PA"/>
    </source>
</evidence>
<accession>A0A182N8S3</accession>
<dbReference type="GO" id="GO:0016323">
    <property type="term" value="C:basolateral plasma membrane"/>
    <property type="evidence" value="ECO:0007669"/>
    <property type="project" value="TreeGrafter"/>
</dbReference>
<dbReference type="InterPro" id="IPR015816">
    <property type="entry name" value="Vitellinogen_b-sht_N"/>
</dbReference>
<feature type="chain" id="PRO_5008129520" description="Vitellogenin domain-containing protein" evidence="6">
    <location>
        <begin position="29"/>
        <end position="877"/>
    </location>
</feature>
<dbReference type="GO" id="GO:0008289">
    <property type="term" value="F:lipid binding"/>
    <property type="evidence" value="ECO:0007669"/>
    <property type="project" value="InterPro"/>
</dbReference>
<reference evidence="9" key="1">
    <citation type="submission" date="2013-03" db="EMBL/GenBank/DDBJ databases">
        <title>The Genome Sequence of Anopheles dirus WRAIR2.</title>
        <authorList>
            <consortium name="The Broad Institute Genomics Platform"/>
            <person name="Neafsey D.E."/>
            <person name="Walton C."/>
            <person name="Walker B."/>
            <person name="Young S.K."/>
            <person name="Zeng Q."/>
            <person name="Gargeya S."/>
            <person name="Fitzgerald M."/>
            <person name="Haas B."/>
            <person name="Abouelleil A."/>
            <person name="Allen A.W."/>
            <person name="Alvarado L."/>
            <person name="Arachchi H.M."/>
            <person name="Berlin A.M."/>
            <person name="Chapman S.B."/>
            <person name="Gainer-Dewar J."/>
            <person name="Goldberg J."/>
            <person name="Griggs A."/>
            <person name="Gujja S."/>
            <person name="Hansen M."/>
            <person name="Howarth C."/>
            <person name="Imamovic A."/>
            <person name="Ireland A."/>
            <person name="Larimer J."/>
            <person name="McCowan C."/>
            <person name="Murphy C."/>
            <person name="Pearson M."/>
            <person name="Poon T.W."/>
            <person name="Priest M."/>
            <person name="Roberts A."/>
            <person name="Saif S."/>
            <person name="Shea T."/>
            <person name="Sisk P."/>
            <person name="Sykes S."/>
            <person name="Wortman J."/>
            <person name="Nusbaum C."/>
            <person name="Birren B."/>
        </authorList>
    </citation>
    <scope>NUCLEOTIDE SEQUENCE [LARGE SCALE GENOMIC DNA]</scope>
    <source>
        <strain evidence="9">WRAIR2</strain>
    </source>
</reference>
<sequence>MTTKMKLYLLLSTLVSLFEFGYVAPAFGDAFHVGTEETFDFSNIVQVGNAKNASVPFGYRTHATVTVGSVWGTDESKLLKIQVQKPTIVSIPDENPGAIVGMESAFYAWWNLGRVRAVYFVSADTVAVRNFKKAICALFQYQLLDGTYTEDDPSGECEAKYISHSSTRYHKSKGNCHYDAKRIERTEYALRSSLKTSRSTDFSVSTEGALQKVTSQDYVKYLLNAHDQFGAYYESIMQMNVQGSAQKTATLEGSSVEEIVKQLSLEEETLLTETFKLPCEGSGCDNIIGLFKEYKKALSNDNVGKEASATALVNMVKVARQTTKEDLVRILKAKSSHELKGQLVDLLGAIQTVASHEAAKLELFNDSEDEHMFLAERYLQALAIGTRPRKEIVEDLLQMAQKEHKSVKFSDSLIQSLASVARRYAHLDGNSYETDVVEKVVNFLNEKLSGCSRVDCKLRYIRGLQNLKCPRTADTLVSLALESSKAVSVAAMKALRSFSVYLWNDEFRAKFEDIFFQVSKRYDSSARTLALDILLDMKPDYDELSHLSQFLKSADKAYEVKQYLLQKLRMFAEQCPDFGAMLRKVVENDPALNNYHVLGPKGLSTALSRPFSTVPSFNASLTSLQEMNGGVLKRGIVDLTLDVDNEKTSLFTLGLYAGGMSSFVSSNDKDSDEPEVEEDTTAGMELSVQGMVMRPLEFFNGKGELMGHVWSGTASESTPAYQGITLLQDNEERFVSHNGATLGLSTTGAISIDLNGQVTMSLWGRNAQSKVEQNAGISMTGKLTLETPFVAMDVQFSAVQAPQLHLTSALDFSSDPALCMQLVQPKSSLKQRFVRTVSLVGTKHKVVRKTTKTFNIHGLTHALNKKNSDMCNLISES</sequence>
<dbReference type="PANTHER" id="PTHR13024">
    <property type="entry name" value="MICROSOMAL TRIGLYCERIDE TRANSFER PROTEIN, LARGE SUBUNIT"/>
    <property type="match status" value="1"/>
</dbReference>
<dbReference type="InterPro" id="IPR015819">
    <property type="entry name" value="Lipid_transp_b-sht_shell"/>
</dbReference>
<reference evidence="8" key="2">
    <citation type="submission" date="2020-05" db="UniProtKB">
        <authorList>
            <consortium name="EnsemblMetazoa"/>
        </authorList>
    </citation>
    <scope>IDENTIFICATION</scope>
    <source>
        <strain evidence="8">WRAIR2</strain>
    </source>
</reference>
<keyword evidence="2" id="KW-0813">Transport</keyword>
<evidence type="ECO:0000313" key="9">
    <source>
        <dbReference type="Proteomes" id="UP000075884"/>
    </source>
</evidence>
<dbReference type="InterPro" id="IPR001747">
    <property type="entry name" value="Vitellogenin_N"/>
</dbReference>
<comment type="subcellular location">
    <subcellularLocation>
        <location evidence="1">Endoplasmic reticulum</location>
    </subcellularLocation>
</comment>
<evidence type="ECO:0000256" key="3">
    <source>
        <dbReference type="ARBA" id="ARBA00022729"/>
    </source>
</evidence>
<dbReference type="Proteomes" id="UP000075884">
    <property type="component" value="Unassembled WGS sequence"/>
</dbReference>
<evidence type="ECO:0000256" key="6">
    <source>
        <dbReference type="SAM" id="SignalP"/>
    </source>
</evidence>
<keyword evidence="4" id="KW-0256">Endoplasmic reticulum</keyword>
<feature type="domain" description="Vitellogenin" evidence="7">
    <location>
        <begin position="31"/>
        <end position="650"/>
    </location>
</feature>
<dbReference type="EnsemblMetazoa" id="ADIR004047-RA">
    <property type="protein sequence ID" value="ADIR004047-PA"/>
    <property type="gene ID" value="ADIR004047"/>
</dbReference>
<name>A0A182N8S3_9DIPT</name>
<dbReference type="SMART" id="SM00638">
    <property type="entry name" value="LPD_N"/>
    <property type="match status" value="1"/>
</dbReference>
<comment type="caution">
    <text evidence="5">Lacks conserved residue(s) required for the propagation of feature annotation.</text>
</comment>
<organism evidence="8 9">
    <name type="scientific">Anopheles dirus</name>
    <dbReference type="NCBI Taxonomy" id="7168"/>
    <lineage>
        <taxon>Eukaryota</taxon>
        <taxon>Metazoa</taxon>
        <taxon>Ecdysozoa</taxon>
        <taxon>Arthropoda</taxon>
        <taxon>Hexapoda</taxon>
        <taxon>Insecta</taxon>
        <taxon>Pterygota</taxon>
        <taxon>Neoptera</taxon>
        <taxon>Endopterygota</taxon>
        <taxon>Diptera</taxon>
        <taxon>Nematocera</taxon>
        <taxon>Culicoidea</taxon>
        <taxon>Culicidae</taxon>
        <taxon>Anophelinae</taxon>
        <taxon>Anopheles</taxon>
    </lineage>
</organism>
<dbReference type="InterPro" id="IPR011030">
    <property type="entry name" value="Lipovitellin_superhlx_dom"/>
</dbReference>
<evidence type="ECO:0000256" key="4">
    <source>
        <dbReference type="ARBA" id="ARBA00022824"/>
    </source>
</evidence>
<dbReference type="InterPro" id="IPR045811">
    <property type="entry name" value="MTP_lip-bd"/>
</dbReference>
<dbReference type="STRING" id="7168.A0A182N8S3"/>
<feature type="signal peptide" evidence="6">
    <location>
        <begin position="1"/>
        <end position="28"/>
    </location>
</feature>
<dbReference type="Gene3D" id="1.25.10.20">
    <property type="entry name" value="Vitellinogen, superhelical"/>
    <property type="match status" value="1"/>
</dbReference>
<evidence type="ECO:0000256" key="2">
    <source>
        <dbReference type="ARBA" id="ARBA00022448"/>
    </source>
</evidence>
<dbReference type="GO" id="GO:0005794">
    <property type="term" value="C:Golgi apparatus"/>
    <property type="evidence" value="ECO:0007669"/>
    <property type="project" value="TreeGrafter"/>
</dbReference>
<dbReference type="GO" id="GO:0005783">
    <property type="term" value="C:endoplasmic reticulum"/>
    <property type="evidence" value="ECO:0007669"/>
    <property type="project" value="UniProtKB-SubCell"/>
</dbReference>
<dbReference type="GO" id="GO:0005548">
    <property type="term" value="F:phospholipid transporter activity"/>
    <property type="evidence" value="ECO:0007669"/>
    <property type="project" value="InterPro"/>
</dbReference>
<dbReference type="GO" id="GO:0042157">
    <property type="term" value="P:lipoprotein metabolic process"/>
    <property type="evidence" value="ECO:0007669"/>
    <property type="project" value="TreeGrafter"/>
</dbReference>